<proteinExistence type="predicted"/>
<protein>
    <submittedName>
        <fullName evidence="1">Uncharacterized protein</fullName>
    </submittedName>
</protein>
<organism evidence="1 2">
    <name type="scientific">Morus notabilis</name>
    <dbReference type="NCBI Taxonomy" id="981085"/>
    <lineage>
        <taxon>Eukaryota</taxon>
        <taxon>Viridiplantae</taxon>
        <taxon>Streptophyta</taxon>
        <taxon>Embryophyta</taxon>
        <taxon>Tracheophyta</taxon>
        <taxon>Spermatophyta</taxon>
        <taxon>Magnoliopsida</taxon>
        <taxon>eudicotyledons</taxon>
        <taxon>Gunneridae</taxon>
        <taxon>Pentapetalae</taxon>
        <taxon>rosids</taxon>
        <taxon>fabids</taxon>
        <taxon>Rosales</taxon>
        <taxon>Moraceae</taxon>
        <taxon>Moreae</taxon>
        <taxon>Morus</taxon>
    </lineage>
</organism>
<dbReference type="AlphaFoldDB" id="W9RU71"/>
<gene>
    <name evidence="1" type="ORF">L484_017026</name>
</gene>
<accession>W9RU71</accession>
<name>W9RU71_9ROSA</name>
<dbReference type="Proteomes" id="UP000030645">
    <property type="component" value="Unassembled WGS sequence"/>
</dbReference>
<dbReference type="EMBL" id="KE345237">
    <property type="protein sequence ID" value="EXB96178.1"/>
    <property type="molecule type" value="Genomic_DNA"/>
</dbReference>
<sequence>MGVGSSEGTGRSKVVPTRSRLPFFGQSDLLNLLTGQILVSQKHGKIHEALLLSEGVRTIKRGMRDEPMTVGEKITAAAERMTPWCFRFEYEFSLRK</sequence>
<reference evidence="2" key="1">
    <citation type="submission" date="2013-01" db="EMBL/GenBank/DDBJ databases">
        <title>Draft Genome Sequence of a Mulberry Tree, Morus notabilis C.K. Schneid.</title>
        <authorList>
            <person name="He N."/>
            <person name="Zhao S."/>
        </authorList>
    </citation>
    <scope>NUCLEOTIDE SEQUENCE</scope>
</reference>
<keyword evidence="2" id="KW-1185">Reference proteome</keyword>
<evidence type="ECO:0000313" key="2">
    <source>
        <dbReference type="Proteomes" id="UP000030645"/>
    </source>
</evidence>
<evidence type="ECO:0000313" key="1">
    <source>
        <dbReference type="EMBL" id="EXB96178.1"/>
    </source>
</evidence>